<evidence type="ECO:0000259" key="3">
    <source>
        <dbReference type="Pfam" id="PF12395"/>
    </source>
</evidence>
<dbReference type="Pfam" id="PF08874">
    <property type="entry name" value="DUF1835"/>
    <property type="match status" value="1"/>
</dbReference>
<name>A0A2R5ENE3_9BACL</name>
<evidence type="ECO:0008006" key="6">
    <source>
        <dbReference type="Google" id="ProtNLM"/>
    </source>
</evidence>
<evidence type="ECO:0000256" key="1">
    <source>
        <dbReference type="SAM" id="Coils"/>
    </source>
</evidence>
<feature type="domain" description="DUF1835" evidence="2">
    <location>
        <begin position="114"/>
        <end position="232"/>
    </location>
</feature>
<gene>
    <name evidence="4" type="ORF">PAT3040_02758</name>
</gene>
<dbReference type="Proteomes" id="UP000245202">
    <property type="component" value="Unassembled WGS sequence"/>
</dbReference>
<evidence type="ECO:0000313" key="5">
    <source>
        <dbReference type="Proteomes" id="UP000245202"/>
    </source>
</evidence>
<dbReference type="EMBL" id="BDQX01000144">
    <property type="protein sequence ID" value="GBG08190.1"/>
    <property type="molecule type" value="Genomic_DNA"/>
</dbReference>
<comment type="caution">
    <text evidence="4">The sequence shown here is derived from an EMBL/GenBank/DDBJ whole genome shotgun (WGS) entry which is preliminary data.</text>
</comment>
<feature type="domain" description="DUF3658" evidence="3">
    <location>
        <begin position="276"/>
        <end position="383"/>
    </location>
</feature>
<feature type="coiled-coil region" evidence="1">
    <location>
        <begin position="74"/>
        <end position="101"/>
    </location>
</feature>
<proteinExistence type="predicted"/>
<reference evidence="4 5" key="1">
    <citation type="submission" date="2017-08" db="EMBL/GenBank/DDBJ databases">
        <title>Substantial Increase in Enzyme Production by Combined Drug-Resistance Mutations in Paenibacillus agaridevorans.</title>
        <authorList>
            <person name="Tanaka Y."/>
            <person name="Funane K."/>
            <person name="Hosaka T."/>
            <person name="Shiwa Y."/>
            <person name="Fujita N."/>
            <person name="Miyazaki T."/>
            <person name="Yoshikawa H."/>
            <person name="Murakami K."/>
            <person name="Kasahara K."/>
            <person name="Inaoka T."/>
            <person name="Hiraga Y."/>
            <person name="Ochi K."/>
        </authorList>
    </citation>
    <scope>NUCLEOTIDE SEQUENCE [LARGE SCALE GENOMIC DNA]</scope>
    <source>
        <strain evidence="4 5">T-3040</strain>
    </source>
</reference>
<sequence>MASYQSQRYMDKLTGEQVLIKEIAETNIHQDKANTGSCEIKLKDIFAIKQATDRLGAEELKPYLQFILAEIKLMKEQEDTLEAAASKLIELYDELMGLQEKRAVWRPVPTCTHVHIVIGDSFAGSMKQALIGLGCTETHKLISLRENYAIGPIYGLDLPEGRMARGDWFRNNITEAFEAYTEFETEYNELLDKIEQIPEQAEIIVWTSGNTCEQAGMRHALYLLRNKQNAISVNDACAFCEELYNRPNAYIEYRYSGEIPSDKLQKAIVQLEGKGKLCTADIAGLVREWKKLTEQTGTLRIWQDNDVLEVSAEYFDQYLLKKLDGLKPPVKDNGFLKSARLIGEAIGYCEQYIGDSYFEYRLRELIYDGVLEIKGVPAAMRYYSVRRKK</sequence>
<organism evidence="4 5">
    <name type="scientific">Paenibacillus agaridevorans</name>
    <dbReference type="NCBI Taxonomy" id="171404"/>
    <lineage>
        <taxon>Bacteria</taxon>
        <taxon>Bacillati</taxon>
        <taxon>Bacillota</taxon>
        <taxon>Bacilli</taxon>
        <taxon>Bacillales</taxon>
        <taxon>Paenibacillaceae</taxon>
        <taxon>Paenibacillus</taxon>
    </lineage>
</organism>
<dbReference type="InterPro" id="IPR022123">
    <property type="entry name" value="DUF3658"/>
</dbReference>
<evidence type="ECO:0000259" key="2">
    <source>
        <dbReference type="Pfam" id="PF08874"/>
    </source>
</evidence>
<protein>
    <recommendedName>
        <fullName evidence="6">DUF1835 domain-containing protein</fullName>
    </recommendedName>
</protein>
<accession>A0A2R5ENE3</accession>
<dbReference type="InterPro" id="IPR014973">
    <property type="entry name" value="DUF1835"/>
</dbReference>
<evidence type="ECO:0000313" key="4">
    <source>
        <dbReference type="EMBL" id="GBG08190.1"/>
    </source>
</evidence>
<keyword evidence="5" id="KW-1185">Reference proteome</keyword>
<keyword evidence="1" id="KW-0175">Coiled coil</keyword>
<dbReference type="Pfam" id="PF12395">
    <property type="entry name" value="DUF3658"/>
    <property type="match status" value="1"/>
</dbReference>
<dbReference type="AlphaFoldDB" id="A0A2R5ENE3"/>